<name>A0A1H3K989_9BACT</name>
<dbReference type="InterPro" id="IPR023296">
    <property type="entry name" value="Glyco_hydro_beta-prop_sf"/>
</dbReference>
<evidence type="ECO:0000256" key="3">
    <source>
        <dbReference type="ARBA" id="ARBA00023295"/>
    </source>
</evidence>
<gene>
    <name evidence="7" type="ORF">SAMN05444412_101303</name>
</gene>
<dbReference type="Proteomes" id="UP000199663">
    <property type="component" value="Unassembled WGS sequence"/>
</dbReference>
<dbReference type="CDD" id="cd09001">
    <property type="entry name" value="GH43_FsAxh1-like"/>
    <property type="match status" value="1"/>
</dbReference>
<feature type="chain" id="PRO_5045629349" evidence="5">
    <location>
        <begin position="22"/>
        <end position="523"/>
    </location>
</feature>
<reference evidence="7 8" key="1">
    <citation type="submission" date="2016-10" db="EMBL/GenBank/DDBJ databases">
        <authorList>
            <person name="Varghese N."/>
            <person name="Submissions S."/>
        </authorList>
    </citation>
    <scope>NUCLEOTIDE SEQUENCE [LARGE SCALE GENOMIC DNA]</scope>
    <source>
        <strain evidence="7 8">DSM 17997</strain>
    </source>
</reference>
<dbReference type="SUPFAM" id="SSF75005">
    <property type="entry name" value="Arabinanase/levansucrase/invertase"/>
    <property type="match status" value="1"/>
</dbReference>
<dbReference type="InterPro" id="IPR006710">
    <property type="entry name" value="Glyco_hydro_43"/>
</dbReference>
<evidence type="ECO:0000256" key="5">
    <source>
        <dbReference type="SAM" id="SignalP"/>
    </source>
</evidence>
<comment type="caution">
    <text evidence="7">The sequence shown here is derived from an EMBL/GenBank/DDBJ whole genome shotgun (WGS) entry which is preliminary data.</text>
</comment>
<dbReference type="PANTHER" id="PTHR42812">
    <property type="entry name" value="BETA-XYLOSIDASE"/>
    <property type="match status" value="1"/>
</dbReference>
<dbReference type="PROSITE" id="PS51257">
    <property type="entry name" value="PROKAR_LIPOPROTEIN"/>
    <property type="match status" value="1"/>
</dbReference>
<dbReference type="Pfam" id="PF17851">
    <property type="entry name" value="GH43_C2"/>
    <property type="match status" value="1"/>
</dbReference>
<feature type="domain" description="Beta-xylosidase C-terminal Concanavalin A-like" evidence="6">
    <location>
        <begin position="331"/>
        <end position="518"/>
    </location>
</feature>
<evidence type="ECO:0000256" key="1">
    <source>
        <dbReference type="ARBA" id="ARBA00009865"/>
    </source>
</evidence>
<dbReference type="EMBL" id="FNQC01000001">
    <property type="protein sequence ID" value="SDY48720.1"/>
    <property type="molecule type" value="Genomic_DNA"/>
</dbReference>
<dbReference type="Gene3D" id="2.60.120.200">
    <property type="match status" value="1"/>
</dbReference>
<organism evidence="7 8">
    <name type="scientific">Rhodonellum ikkaensis</name>
    <dbReference type="NCBI Taxonomy" id="336829"/>
    <lineage>
        <taxon>Bacteria</taxon>
        <taxon>Pseudomonadati</taxon>
        <taxon>Bacteroidota</taxon>
        <taxon>Cytophagia</taxon>
        <taxon>Cytophagales</taxon>
        <taxon>Cytophagaceae</taxon>
        <taxon>Rhodonellum</taxon>
    </lineage>
</organism>
<keyword evidence="2 4" id="KW-0378">Hydrolase</keyword>
<dbReference type="InterPro" id="IPR013320">
    <property type="entry name" value="ConA-like_dom_sf"/>
</dbReference>
<evidence type="ECO:0000259" key="6">
    <source>
        <dbReference type="Pfam" id="PF17851"/>
    </source>
</evidence>
<dbReference type="Pfam" id="PF04616">
    <property type="entry name" value="Glyco_hydro_43"/>
    <property type="match status" value="1"/>
</dbReference>
<dbReference type="SUPFAM" id="SSF49899">
    <property type="entry name" value="Concanavalin A-like lectins/glucanases"/>
    <property type="match status" value="1"/>
</dbReference>
<feature type="signal peptide" evidence="5">
    <location>
        <begin position="1"/>
        <end position="21"/>
    </location>
</feature>
<accession>A0A1H3K989</accession>
<dbReference type="InterPro" id="IPR051795">
    <property type="entry name" value="Glycosyl_Hydrlase_43"/>
</dbReference>
<dbReference type="InterPro" id="IPR041542">
    <property type="entry name" value="GH43_C2"/>
</dbReference>
<keyword evidence="8" id="KW-1185">Reference proteome</keyword>
<keyword evidence="3 4" id="KW-0326">Glycosidase</keyword>
<protein>
    <submittedName>
        <fullName evidence="7">Beta-xylosidase</fullName>
    </submittedName>
</protein>
<evidence type="ECO:0000256" key="4">
    <source>
        <dbReference type="RuleBase" id="RU361187"/>
    </source>
</evidence>
<sequence>MRNLRFTLLFFTFLSCFSSHSLYGQKASNPIIHADVPDMSMIRVRDTYYMGSTTMHMNPGVPIMKSKDLVNWELVNYAYEILSSSEDLKLENGKQMYGKGSWASSLRYHNGVYYIGTFSGNTGKTYIYSTKDIEKGPWKSMVFEPSLHDHTLFFEDDGKVYLIWGAGTIKMVELESDLTGVKPNTERVLIQNATEPSGNNVGLPAEGAQLFKVNDKYYLFNIAWPKGGMRTVIIHRSDNIEGPYEGRVALQDKGVAQGGLIDTPNGDWFAYLFRDNGAVGRVPYLVPVTWEDGWPVLGVAGKVPMELDLPESKGLMPGIVASDDFKRKKRDADLPLVWQWNHNPVPDLWSINGKKGTLRLKTDRVDQGVLSARNTLTQRTIGPESMGTIKIDVSGMKEGDFAGLTLLQKDYGLIGVRVQDGQKKLVMKKASDASESEIETVAFVGDSVLLRAVCDFHERKDEAKFYYSLDEGKNWKQLGDVLQMKYTLPHFMGYRYGLFYYSTEQPGGHADFDYFKIEDQIKF</sequence>
<comment type="similarity">
    <text evidence="1 4">Belongs to the glycosyl hydrolase 43 family.</text>
</comment>
<proteinExistence type="inferred from homology"/>
<evidence type="ECO:0000313" key="7">
    <source>
        <dbReference type="EMBL" id="SDY48720.1"/>
    </source>
</evidence>
<dbReference type="PANTHER" id="PTHR42812:SF12">
    <property type="entry name" value="BETA-XYLOSIDASE-RELATED"/>
    <property type="match status" value="1"/>
</dbReference>
<evidence type="ECO:0000256" key="2">
    <source>
        <dbReference type="ARBA" id="ARBA00022801"/>
    </source>
</evidence>
<dbReference type="RefSeq" id="WP_019596114.1">
    <property type="nucleotide sequence ID" value="NZ_FNQC01000001.1"/>
</dbReference>
<evidence type="ECO:0000313" key="8">
    <source>
        <dbReference type="Proteomes" id="UP000199663"/>
    </source>
</evidence>
<dbReference type="Gene3D" id="2.115.10.20">
    <property type="entry name" value="Glycosyl hydrolase domain, family 43"/>
    <property type="match status" value="1"/>
</dbReference>
<keyword evidence="5" id="KW-0732">Signal</keyword>